<keyword evidence="1" id="KW-0732">Signal</keyword>
<dbReference type="RefSeq" id="WP_133795509.1">
    <property type="nucleotide sequence ID" value="NZ_SOCA01000003.1"/>
</dbReference>
<dbReference type="Proteomes" id="UP000295662">
    <property type="component" value="Unassembled WGS sequence"/>
</dbReference>
<accession>A0A4R7S2V3</accession>
<dbReference type="OrthoDB" id="9804083at2"/>
<evidence type="ECO:0000313" key="3">
    <source>
        <dbReference type="EMBL" id="TDU71347.1"/>
    </source>
</evidence>
<gene>
    <name evidence="3" type="ORF">EI77_02471</name>
</gene>
<feature type="chain" id="PRO_5020928275" evidence="1">
    <location>
        <begin position="19"/>
        <end position="288"/>
    </location>
</feature>
<organism evidence="3 4">
    <name type="scientific">Prosthecobacter fusiformis</name>
    <dbReference type="NCBI Taxonomy" id="48464"/>
    <lineage>
        <taxon>Bacteria</taxon>
        <taxon>Pseudomonadati</taxon>
        <taxon>Verrucomicrobiota</taxon>
        <taxon>Verrucomicrobiia</taxon>
        <taxon>Verrucomicrobiales</taxon>
        <taxon>Verrucomicrobiaceae</taxon>
        <taxon>Prosthecobacter</taxon>
    </lineage>
</organism>
<dbReference type="Gene3D" id="3.40.50.12140">
    <property type="entry name" value="Domain of unknown function DUF4159"/>
    <property type="match status" value="1"/>
</dbReference>
<keyword evidence="4" id="KW-1185">Reference proteome</keyword>
<feature type="signal peptide" evidence="1">
    <location>
        <begin position="1"/>
        <end position="18"/>
    </location>
</feature>
<protein>
    <submittedName>
        <fullName evidence="3">Uncharacterized protein DUF4159</fullName>
    </submittedName>
</protein>
<evidence type="ECO:0000259" key="2">
    <source>
        <dbReference type="Pfam" id="PF13709"/>
    </source>
</evidence>
<feature type="domain" description="DUF4159" evidence="2">
    <location>
        <begin position="65"/>
        <end position="286"/>
    </location>
</feature>
<proteinExistence type="predicted"/>
<dbReference type="EMBL" id="SOCA01000003">
    <property type="protein sequence ID" value="TDU71347.1"/>
    <property type="molecule type" value="Genomic_DNA"/>
</dbReference>
<evidence type="ECO:0000313" key="4">
    <source>
        <dbReference type="Proteomes" id="UP000295662"/>
    </source>
</evidence>
<reference evidence="3 4" key="1">
    <citation type="submission" date="2019-03" db="EMBL/GenBank/DDBJ databases">
        <title>Genomic Encyclopedia of Archaeal and Bacterial Type Strains, Phase II (KMG-II): from individual species to whole genera.</title>
        <authorList>
            <person name="Goeker M."/>
        </authorList>
    </citation>
    <scope>NUCLEOTIDE SEQUENCE [LARGE SCALE GENOMIC DNA]</scope>
    <source>
        <strain evidence="3 4">ATCC 25309</strain>
    </source>
</reference>
<dbReference type="AlphaFoldDB" id="A0A4R7S2V3"/>
<dbReference type="Pfam" id="PF13709">
    <property type="entry name" value="DUF4159"/>
    <property type="match status" value="1"/>
</dbReference>
<sequence length="288" mass="33137">MKLLPALFVLGILGYSLADEDVSPTNFGIKDGSVPEDPREAGRGGQFMDFPTWPVSKELPNDVFTFARLRYNSESHGWGRRGGGKWTTDYPDADLNFSYRLQQLTSLQVSPKGAIVDIEAEQMRHYPFIYMIEPGHISLTDVDAKVMRDYMLNGGFIMVDDFWGEEEWDTFYIALKQIFPDREPEELPLEHEIFHMVFPLKVKPQIPSVGHAMAGRSEGITAERFDAETPHYRAIFDDKKRIVMMICHNTDLGDGWEEEGTDPWYFREFSEKYAYPLGINIVFYALTH</sequence>
<evidence type="ECO:0000256" key="1">
    <source>
        <dbReference type="SAM" id="SignalP"/>
    </source>
</evidence>
<name>A0A4R7S2V3_9BACT</name>
<comment type="caution">
    <text evidence="3">The sequence shown here is derived from an EMBL/GenBank/DDBJ whole genome shotgun (WGS) entry which is preliminary data.</text>
</comment>
<dbReference type="InterPro" id="IPR025297">
    <property type="entry name" value="DUF4159"/>
</dbReference>